<dbReference type="Proteomes" id="UP001487740">
    <property type="component" value="Unassembled WGS sequence"/>
</dbReference>
<feature type="transmembrane region" description="Helical" evidence="2">
    <location>
        <begin position="53"/>
        <end position="75"/>
    </location>
</feature>
<keyword evidence="4" id="KW-1185">Reference proteome</keyword>
<keyword evidence="2" id="KW-1133">Transmembrane helix</keyword>
<evidence type="ECO:0000313" key="4">
    <source>
        <dbReference type="Proteomes" id="UP001487740"/>
    </source>
</evidence>
<accession>A0AAW0SYE2</accession>
<feature type="compositionally biased region" description="Basic and acidic residues" evidence="1">
    <location>
        <begin position="151"/>
        <end position="161"/>
    </location>
</feature>
<dbReference type="EMBL" id="JARAKH010000042">
    <property type="protein sequence ID" value="KAK8380338.1"/>
    <property type="molecule type" value="Genomic_DNA"/>
</dbReference>
<reference evidence="3 4" key="1">
    <citation type="submission" date="2023-03" db="EMBL/GenBank/DDBJ databases">
        <title>High-quality genome of Scylla paramamosain provides insights in environmental adaptation.</title>
        <authorList>
            <person name="Zhang L."/>
        </authorList>
    </citation>
    <scope>NUCLEOTIDE SEQUENCE [LARGE SCALE GENOMIC DNA]</scope>
    <source>
        <strain evidence="3">LZ_2023a</strain>
        <tissue evidence="3">Muscle</tissue>
    </source>
</reference>
<dbReference type="AlphaFoldDB" id="A0AAW0SYE2"/>
<organism evidence="3 4">
    <name type="scientific">Scylla paramamosain</name>
    <name type="common">Mud crab</name>
    <dbReference type="NCBI Taxonomy" id="85552"/>
    <lineage>
        <taxon>Eukaryota</taxon>
        <taxon>Metazoa</taxon>
        <taxon>Ecdysozoa</taxon>
        <taxon>Arthropoda</taxon>
        <taxon>Crustacea</taxon>
        <taxon>Multicrustacea</taxon>
        <taxon>Malacostraca</taxon>
        <taxon>Eumalacostraca</taxon>
        <taxon>Eucarida</taxon>
        <taxon>Decapoda</taxon>
        <taxon>Pleocyemata</taxon>
        <taxon>Brachyura</taxon>
        <taxon>Eubrachyura</taxon>
        <taxon>Portunoidea</taxon>
        <taxon>Portunidae</taxon>
        <taxon>Portuninae</taxon>
        <taxon>Scylla</taxon>
    </lineage>
</organism>
<gene>
    <name evidence="3" type="ORF">O3P69_016742</name>
</gene>
<proteinExistence type="predicted"/>
<feature type="region of interest" description="Disordered" evidence="1">
    <location>
        <begin position="106"/>
        <end position="255"/>
    </location>
</feature>
<name>A0AAW0SYE2_SCYPA</name>
<feature type="compositionally biased region" description="Basic and acidic residues" evidence="1">
    <location>
        <begin position="111"/>
        <end position="128"/>
    </location>
</feature>
<sequence length="266" mass="28320">MDTPATLDVDYDEEHHSEGAAQLEALEDQLSLHSSTSGEEHVLPDAGGSPDGIFWGILAAFCILAGLSIGLALYLKSSFALTIGDFLRRCCSKLTGASTHDPVLLNVTGRQSKDDLDKDGAEDDKRSEGSSSDEGEVKVTVTALNPRKGKGKEAAKERDATDDAAEEAEGQQGDAKTTEAAEESEAAAAGENRENEETKEVEAKEAQESEKRSRRSSSSSSSSSSDEESSVRQRKNAAAETAPEGRRRRRLASGVHIITLYFLSGG</sequence>
<evidence type="ECO:0000313" key="3">
    <source>
        <dbReference type="EMBL" id="KAK8380338.1"/>
    </source>
</evidence>
<evidence type="ECO:0008006" key="5">
    <source>
        <dbReference type="Google" id="ProtNLM"/>
    </source>
</evidence>
<feature type="compositionally biased region" description="Basic and acidic residues" evidence="1">
    <location>
        <begin position="191"/>
        <end position="211"/>
    </location>
</feature>
<keyword evidence="2" id="KW-0472">Membrane</keyword>
<comment type="caution">
    <text evidence="3">The sequence shown here is derived from an EMBL/GenBank/DDBJ whole genome shotgun (WGS) entry which is preliminary data.</text>
</comment>
<protein>
    <recommendedName>
        <fullName evidence="5">Transmembrane protein</fullName>
    </recommendedName>
</protein>
<evidence type="ECO:0000256" key="1">
    <source>
        <dbReference type="SAM" id="MobiDB-lite"/>
    </source>
</evidence>
<keyword evidence="2" id="KW-0812">Transmembrane</keyword>
<evidence type="ECO:0000256" key="2">
    <source>
        <dbReference type="SAM" id="Phobius"/>
    </source>
</evidence>